<proteinExistence type="predicted"/>
<gene>
    <name evidence="1" type="primary">gb16297</name>
    <name evidence="1" type="ORF">PR202_gb16297</name>
</gene>
<dbReference type="Proteomes" id="UP001054889">
    <property type="component" value="Unassembled WGS sequence"/>
</dbReference>
<keyword evidence="2" id="KW-1185">Reference proteome</keyword>
<name>A0AAV5F1K9_ELECO</name>
<evidence type="ECO:0000313" key="1">
    <source>
        <dbReference type="EMBL" id="GJN28200.1"/>
    </source>
</evidence>
<reference evidence="1" key="2">
    <citation type="submission" date="2021-12" db="EMBL/GenBank/DDBJ databases">
        <title>Resequencing data analysis of finger millet.</title>
        <authorList>
            <person name="Hatakeyama M."/>
            <person name="Aluri S."/>
            <person name="Balachadran M.T."/>
            <person name="Sivarajan S.R."/>
            <person name="Poveda L."/>
            <person name="Shimizu-Inatsugi R."/>
            <person name="Schlapbach R."/>
            <person name="Sreeman S.M."/>
            <person name="Shimizu K.K."/>
        </authorList>
    </citation>
    <scope>NUCLEOTIDE SEQUENCE</scope>
</reference>
<dbReference type="PANTHER" id="PTHR33889:SF7">
    <property type="entry name" value="OS04G0681850 PROTEIN"/>
    <property type="match status" value="1"/>
</dbReference>
<dbReference type="AlphaFoldDB" id="A0AAV5F1K9"/>
<dbReference type="PANTHER" id="PTHR33889">
    <property type="entry name" value="OS04G0681850 PROTEIN"/>
    <property type="match status" value="1"/>
</dbReference>
<sequence length="81" mass="9260">MAIYLKLLSKIDPPLLHRGVSKACALKFDVPLQRVQLIWFNGHNGGIEAIKNTYSHNYGRKKVQIDSEAIKTTYPMRTDFV</sequence>
<reference evidence="1" key="1">
    <citation type="journal article" date="2018" name="DNA Res.">
        <title>Multiple hybrid de novo genome assembly of finger millet, an orphan allotetraploid crop.</title>
        <authorList>
            <person name="Hatakeyama M."/>
            <person name="Aluri S."/>
            <person name="Balachadran M.T."/>
            <person name="Sivarajan S.R."/>
            <person name="Patrignani A."/>
            <person name="Gruter S."/>
            <person name="Poveda L."/>
            <person name="Shimizu-Inatsugi R."/>
            <person name="Baeten J."/>
            <person name="Francoijs K.J."/>
            <person name="Nataraja K.N."/>
            <person name="Reddy Y.A.N."/>
            <person name="Phadnis S."/>
            <person name="Ravikumar R.L."/>
            <person name="Schlapbach R."/>
            <person name="Sreeman S.M."/>
            <person name="Shimizu K.K."/>
        </authorList>
    </citation>
    <scope>NUCLEOTIDE SEQUENCE</scope>
</reference>
<comment type="caution">
    <text evidence="1">The sequence shown here is derived from an EMBL/GenBank/DDBJ whole genome shotgun (WGS) entry which is preliminary data.</text>
</comment>
<evidence type="ECO:0000313" key="2">
    <source>
        <dbReference type="Proteomes" id="UP001054889"/>
    </source>
</evidence>
<accession>A0AAV5F1K9</accession>
<organism evidence="1 2">
    <name type="scientific">Eleusine coracana subsp. coracana</name>
    <dbReference type="NCBI Taxonomy" id="191504"/>
    <lineage>
        <taxon>Eukaryota</taxon>
        <taxon>Viridiplantae</taxon>
        <taxon>Streptophyta</taxon>
        <taxon>Embryophyta</taxon>
        <taxon>Tracheophyta</taxon>
        <taxon>Spermatophyta</taxon>
        <taxon>Magnoliopsida</taxon>
        <taxon>Liliopsida</taxon>
        <taxon>Poales</taxon>
        <taxon>Poaceae</taxon>
        <taxon>PACMAD clade</taxon>
        <taxon>Chloridoideae</taxon>
        <taxon>Cynodonteae</taxon>
        <taxon>Eleusininae</taxon>
        <taxon>Eleusine</taxon>
    </lineage>
</organism>
<protein>
    <submittedName>
        <fullName evidence="1">Uncharacterized protein</fullName>
    </submittedName>
</protein>
<dbReference type="EMBL" id="BQKI01000080">
    <property type="protein sequence ID" value="GJN28200.1"/>
    <property type="molecule type" value="Genomic_DNA"/>
</dbReference>